<keyword evidence="8" id="KW-1185">Reference proteome</keyword>
<reference evidence="7" key="1">
    <citation type="journal article" date="2022" name="Cell">
        <title>Repeat-based holocentromeres influence genome architecture and karyotype evolution.</title>
        <authorList>
            <person name="Hofstatter P.G."/>
            <person name="Thangavel G."/>
            <person name="Lux T."/>
            <person name="Neumann P."/>
            <person name="Vondrak T."/>
            <person name="Novak P."/>
            <person name="Zhang M."/>
            <person name="Costa L."/>
            <person name="Castellani M."/>
            <person name="Scott A."/>
            <person name="Toegelov H."/>
            <person name="Fuchs J."/>
            <person name="Mata-Sucre Y."/>
            <person name="Dias Y."/>
            <person name="Vanzela A.L.L."/>
            <person name="Huettel B."/>
            <person name="Almeida C.C.S."/>
            <person name="Simkova H."/>
            <person name="Souza G."/>
            <person name="Pedrosa-Harand A."/>
            <person name="Macas J."/>
            <person name="Mayer K.F.X."/>
            <person name="Houben A."/>
            <person name="Marques A."/>
        </authorList>
    </citation>
    <scope>NUCLEOTIDE SEQUENCE</scope>
    <source>
        <strain evidence="7">RhyBre1mFocal</strain>
    </source>
</reference>
<dbReference type="SUPFAM" id="SSF51246">
    <property type="entry name" value="Rudiment single hybrid motif"/>
    <property type="match status" value="1"/>
</dbReference>
<dbReference type="EMBL" id="JAMQYH010001480">
    <property type="protein sequence ID" value="KAJ1680489.1"/>
    <property type="molecule type" value="Genomic_DNA"/>
</dbReference>
<dbReference type="OrthoDB" id="196847at2759"/>
<evidence type="ECO:0000256" key="1">
    <source>
        <dbReference type="ARBA" id="ARBA00022598"/>
    </source>
</evidence>
<dbReference type="Pfam" id="PF02786">
    <property type="entry name" value="CPSase_L_D2"/>
    <property type="match status" value="1"/>
</dbReference>
<dbReference type="Pfam" id="PF21139">
    <property type="entry name" value="BT_MCC_alpha"/>
    <property type="match status" value="1"/>
</dbReference>
<dbReference type="Gene3D" id="3.30.470.20">
    <property type="entry name" value="ATP-grasp fold, B domain"/>
    <property type="match status" value="1"/>
</dbReference>
<dbReference type="Gene3D" id="3.30.700.40">
    <property type="match status" value="1"/>
</dbReference>
<keyword evidence="4" id="KW-0092">Biotin</keyword>
<dbReference type="Pfam" id="PF02785">
    <property type="entry name" value="Biotin_carb_C"/>
    <property type="match status" value="1"/>
</dbReference>
<dbReference type="InterPro" id="IPR011053">
    <property type="entry name" value="Single_hybrid_motif"/>
</dbReference>
<dbReference type="AlphaFoldDB" id="A0A9P9Z1G0"/>
<dbReference type="Pfam" id="PF00364">
    <property type="entry name" value="Biotin_lipoyl"/>
    <property type="match status" value="1"/>
</dbReference>
<dbReference type="InterPro" id="IPR050856">
    <property type="entry name" value="Biotin_carboxylase_complex"/>
</dbReference>
<gene>
    <name evidence="7" type="ORF">LUZ63_024298</name>
</gene>
<keyword evidence="2" id="KW-0547">Nucleotide-binding</keyword>
<dbReference type="InterPro" id="IPR001882">
    <property type="entry name" value="Biotin_BS"/>
</dbReference>
<name>A0A9P9Z1G0_9POAL</name>
<dbReference type="InterPro" id="IPR005479">
    <property type="entry name" value="CPAse_ATP-bd"/>
</dbReference>
<comment type="caution">
    <text evidence="7">The sequence shown here is derived from an EMBL/GenBank/DDBJ whole genome shotgun (WGS) entry which is preliminary data.</text>
</comment>
<keyword evidence="3" id="KW-0067">ATP-binding</keyword>
<proteinExistence type="predicted"/>
<dbReference type="GO" id="GO:0005524">
    <property type="term" value="F:ATP binding"/>
    <property type="evidence" value="ECO:0007669"/>
    <property type="project" value="UniProtKB-KW"/>
</dbReference>
<feature type="domain" description="Lipoyl-binding" evidence="5">
    <location>
        <begin position="297"/>
        <end position="371"/>
    </location>
</feature>
<accession>A0A9P9Z1G0</accession>
<keyword evidence="1" id="KW-0436">Ligase</keyword>
<evidence type="ECO:0000256" key="3">
    <source>
        <dbReference type="ARBA" id="ARBA00022840"/>
    </source>
</evidence>
<dbReference type="PANTHER" id="PTHR18866:SF33">
    <property type="entry name" value="METHYLCROTONOYL-COA CARBOXYLASE SUBUNIT ALPHA, MITOCHONDRIAL-RELATED"/>
    <property type="match status" value="1"/>
</dbReference>
<evidence type="ECO:0000256" key="2">
    <source>
        <dbReference type="ARBA" id="ARBA00022741"/>
    </source>
</evidence>
<dbReference type="PROSITE" id="PS50968">
    <property type="entry name" value="BIOTINYL_LIPOYL"/>
    <property type="match status" value="1"/>
</dbReference>
<evidence type="ECO:0000256" key="4">
    <source>
        <dbReference type="ARBA" id="ARBA00023267"/>
    </source>
</evidence>
<dbReference type="PROSITE" id="PS00188">
    <property type="entry name" value="BIOTIN"/>
    <property type="match status" value="1"/>
</dbReference>
<dbReference type="Gene3D" id="2.40.50.100">
    <property type="match status" value="1"/>
</dbReference>
<dbReference type="InterPro" id="IPR011764">
    <property type="entry name" value="Biotin_carboxylation_dom"/>
</dbReference>
<evidence type="ECO:0000313" key="8">
    <source>
        <dbReference type="Proteomes" id="UP001151287"/>
    </source>
</evidence>
<sequence>MEMNTRLQVEHPVTEEITGLDLVEQQLRIAAGEPLDLAQDAVTLTGHAFEARVYAEDPASGFLPTGEHVSRAVHPAGEGIRVDTALEDGLDVSVDYDPMLAKIIAWGPDRESARRRLVAALDGTAVFGFPTNVGFVRALLEVPEVIAGTMDTGLIARVAPELTAVGTDARAFVEAALLLDAAASAGAGGAAASPAAARPFGPWGRGDGWRLGAPAPRRYRLTSAGEEREVAIGGSPRHPVVEGRPARVMWAGAGRVSVDVDGLVRTFAAEVDVEGVCLAGEGALRRLDLVRPRHTADAVVDAAPEVASPMPGSVVVLRVADGDRVDAGDPVAVVEAMKMEHVVRATVAGRVTLHVAAGAVVARGQTLAVIAPDGRVTANLRWMP</sequence>
<dbReference type="CDD" id="cd06850">
    <property type="entry name" value="biotinyl_domain"/>
    <property type="match status" value="1"/>
</dbReference>
<dbReference type="InterPro" id="IPR048429">
    <property type="entry name" value="MCC_alpha_BT"/>
</dbReference>
<feature type="domain" description="Biotin carboxylation" evidence="6">
    <location>
        <begin position="1"/>
        <end position="160"/>
    </location>
</feature>
<evidence type="ECO:0000313" key="7">
    <source>
        <dbReference type="EMBL" id="KAJ1680489.1"/>
    </source>
</evidence>
<protein>
    <submittedName>
        <fullName evidence="7">Uncharacterized protein</fullName>
    </submittedName>
</protein>
<dbReference type="InterPro" id="IPR011054">
    <property type="entry name" value="Rudment_hybrid_motif"/>
</dbReference>
<dbReference type="GO" id="GO:0016874">
    <property type="term" value="F:ligase activity"/>
    <property type="evidence" value="ECO:0007669"/>
    <property type="project" value="UniProtKB-KW"/>
</dbReference>
<organism evidence="7 8">
    <name type="scientific">Rhynchospora breviuscula</name>
    <dbReference type="NCBI Taxonomy" id="2022672"/>
    <lineage>
        <taxon>Eukaryota</taxon>
        <taxon>Viridiplantae</taxon>
        <taxon>Streptophyta</taxon>
        <taxon>Embryophyta</taxon>
        <taxon>Tracheophyta</taxon>
        <taxon>Spermatophyta</taxon>
        <taxon>Magnoliopsida</taxon>
        <taxon>Liliopsida</taxon>
        <taxon>Poales</taxon>
        <taxon>Cyperaceae</taxon>
        <taxon>Cyperoideae</taxon>
        <taxon>Rhynchosporeae</taxon>
        <taxon>Rhynchospora</taxon>
    </lineage>
</organism>
<dbReference type="SMART" id="SM00878">
    <property type="entry name" value="Biotin_carb_C"/>
    <property type="match status" value="1"/>
</dbReference>
<evidence type="ECO:0000259" key="5">
    <source>
        <dbReference type="PROSITE" id="PS50968"/>
    </source>
</evidence>
<dbReference type="Proteomes" id="UP001151287">
    <property type="component" value="Unassembled WGS sequence"/>
</dbReference>
<dbReference type="PANTHER" id="PTHR18866">
    <property type="entry name" value="CARBOXYLASE:PYRUVATE/ACETYL-COA/PROPIONYL-COA CARBOXYLASE"/>
    <property type="match status" value="1"/>
</dbReference>
<dbReference type="SUPFAM" id="SSF56059">
    <property type="entry name" value="Glutathione synthetase ATP-binding domain-like"/>
    <property type="match status" value="1"/>
</dbReference>
<dbReference type="InterPro" id="IPR000089">
    <property type="entry name" value="Biotin_lipoyl"/>
</dbReference>
<evidence type="ECO:0000259" key="6">
    <source>
        <dbReference type="PROSITE" id="PS50979"/>
    </source>
</evidence>
<dbReference type="PROSITE" id="PS50979">
    <property type="entry name" value="BC"/>
    <property type="match status" value="1"/>
</dbReference>
<dbReference type="SUPFAM" id="SSF51230">
    <property type="entry name" value="Single hybrid motif"/>
    <property type="match status" value="1"/>
</dbReference>
<dbReference type="InterPro" id="IPR005482">
    <property type="entry name" value="Biotin_COase_C"/>
</dbReference>